<accession>A0A6J4VH98</accession>
<sequence length="71" mass="7407">GNSAAHCRRPGPVSIPGDPDPVGSDPTGGRPADARSRRSGRCLARHIRSCPAGTLRPRQRRCGDPGGPEKV</sequence>
<organism evidence="2">
    <name type="scientific">uncultured Thermomicrobiales bacterium</name>
    <dbReference type="NCBI Taxonomy" id="1645740"/>
    <lineage>
        <taxon>Bacteria</taxon>
        <taxon>Pseudomonadati</taxon>
        <taxon>Thermomicrobiota</taxon>
        <taxon>Thermomicrobia</taxon>
        <taxon>Thermomicrobiales</taxon>
        <taxon>environmental samples</taxon>
    </lineage>
</organism>
<gene>
    <name evidence="2" type="ORF">AVDCRST_MAG33-3449</name>
</gene>
<feature type="region of interest" description="Disordered" evidence="1">
    <location>
        <begin position="1"/>
        <end position="71"/>
    </location>
</feature>
<feature type="non-terminal residue" evidence="2">
    <location>
        <position position="71"/>
    </location>
</feature>
<protein>
    <submittedName>
        <fullName evidence="2">Uncharacterized protein</fullName>
    </submittedName>
</protein>
<feature type="compositionally biased region" description="Basic residues" evidence="1">
    <location>
        <begin position="37"/>
        <end position="48"/>
    </location>
</feature>
<feature type="compositionally biased region" description="Basic and acidic residues" evidence="1">
    <location>
        <begin position="61"/>
        <end position="71"/>
    </location>
</feature>
<dbReference type="EMBL" id="CADCWK010000422">
    <property type="protein sequence ID" value="CAA9579476.1"/>
    <property type="molecule type" value="Genomic_DNA"/>
</dbReference>
<feature type="non-terminal residue" evidence="2">
    <location>
        <position position="1"/>
    </location>
</feature>
<reference evidence="2" key="1">
    <citation type="submission" date="2020-02" db="EMBL/GenBank/DDBJ databases">
        <authorList>
            <person name="Meier V. D."/>
        </authorList>
    </citation>
    <scope>NUCLEOTIDE SEQUENCE</scope>
    <source>
        <strain evidence="2">AVDCRST_MAG33</strain>
    </source>
</reference>
<dbReference type="AlphaFoldDB" id="A0A6J4VH98"/>
<proteinExistence type="predicted"/>
<name>A0A6J4VH98_9BACT</name>
<evidence type="ECO:0000313" key="2">
    <source>
        <dbReference type="EMBL" id="CAA9579476.1"/>
    </source>
</evidence>
<evidence type="ECO:0000256" key="1">
    <source>
        <dbReference type="SAM" id="MobiDB-lite"/>
    </source>
</evidence>